<evidence type="ECO:0000313" key="3">
    <source>
        <dbReference type="EnsemblMetazoa" id="ASIC013143-PA"/>
    </source>
</evidence>
<evidence type="ECO:0000313" key="2">
    <source>
        <dbReference type="EMBL" id="KFB45182.1"/>
    </source>
</evidence>
<dbReference type="Proteomes" id="UP000030765">
    <property type="component" value="Unassembled WGS sequence"/>
</dbReference>
<dbReference type="AlphaFoldDB" id="A0A084W4N8"/>
<dbReference type="VEuPathDB" id="VectorBase:ASIC013143"/>
<sequence length="69" mass="7607">MNESARSDDKTCPRDHPPQGSGLRSGFLSSPLAGERGRRVTLAEEVPGMMLCSCDHARPRFVHLRDSAR</sequence>
<feature type="compositionally biased region" description="Basic and acidic residues" evidence="1">
    <location>
        <begin position="1"/>
        <end position="17"/>
    </location>
</feature>
<organism evidence="2">
    <name type="scientific">Anopheles sinensis</name>
    <name type="common">Mosquito</name>
    <dbReference type="NCBI Taxonomy" id="74873"/>
    <lineage>
        <taxon>Eukaryota</taxon>
        <taxon>Metazoa</taxon>
        <taxon>Ecdysozoa</taxon>
        <taxon>Arthropoda</taxon>
        <taxon>Hexapoda</taxon>
        <taxon>Insecta</taxon>
        <taxon>Pterygota</taxon>
        <taxon>Neoptera</taxon>
        <taxon>Endopterygota</taxon>
        <taxon>Diptera</taxon>
        <taxon>Nematocera</taxon>
        <taxon>Culicoidea</taxon>
        <taxon>Culicidae</taxon>
        <taxon>Anophelinae</taxon>
        <taxon>Anopheles</taxon>
    </lineage>
</organism>
<reference evidence="2 4" key="1">
    <citation type="journal article" date="2014" name="BMC Genomics">
        <title>Genome sequence of Anopheles sinensis provides insight into genetics basis of mosquito competence for malaria parasites.</title>
        <authorList>
            <person name="Zhou D."/>
            <person name="Zhang D."/>
            <person name="Ding G."/>
            <person name="Shi L."/>
            <person name="Hou Q."/>
            <person name="Ye Y."/>
            <person name="Xu Y."/>
            <person name="Zhou H."/>
            <person name="Xiong C."/>
            <person name="Li S."/>
            <person name="Yu J."/>
            <person name="Hong S."/>
            <person name="Yu X."/>
            <person name="Zou P."/>
            <person name="Chen C."/>
            <person name="Chang X."/>
            <person name="Wang W."/>
            <person name="Lv Y."/>
            <person name="Sun Y."/>
            <person name="Ma L."/>
            <person name="Shen B."/>
            <person name="Zhu C."/>
        </authorList>
    </citation>
    <scope>NUCLEOTIDE SEQUENCE [LARGE SCALE GENOMIC DNA]</scope>
</reference>
<reference evidence="3" key="2">
    <citation type="submission" date="2020-05" db="UniProtKB">
        <authorList>
            <consortium name="EnsemblMetazoa"/>
        </authorList>
    </citation>
    <scope>IDENTIFICATION</scope>
</reference>
<evidence type="ECO:0000313" key="4">
    <source>
        <dbReference type="Proteomes" id="UP000030765"/>
    </source>
</evidence>
<feature type="region of interest" description="Disordered" evidence="1">
    <location>
        <begin position="1"/>
        <end position="36"/>
    </location>
</feature>
<protein>
    <submittedName>
        <fullName evidence="2 3">Uncharacterized protein</fullName>
    </submittedName>
</protein>
<dbReference type="EnsemblMetazoa" id="ASIC013143-RA">
    <property type="protein sequence ID" value="ASIC013143-PA"/>
    <property type="gene ID" value="ASIC013143"/>
</dbReference>
<dbReference type="EMBL" id="ATLV01020359">
    <property type="status" value="NOT_ANNOTATED_CDS"/>
    <property type="molecule type" value="Genomic_DNA"/>
</dbReference>
<evidence type="ECO:0000256" key="1">
    <source>
        <dbReference type="SAM" id="MobiDB-lite"/>
    </source>
</evidence>
<dbReference type="EMBL" id="KE525299">
    <property type="protein sequence ID" value="KFB45182.1"/>
    <property type="molecule type" value="Genomic_DNA"/>
</dbReference>
<name>A0A084W4N8_ANOSI</name>
<accession>A0A084W4N8</accession>
<keyword evidence="4" id="KW-1185">Reference proteome</keyword>
<proteinExistence type="predicted"/>
<gene>
    <name evidence="2" type="ORF">ZHAS_00013143</name>
</gene>